<evidence type="ECO:0000313" key="3">
    <source>
        <dbReference type="Proteomes" id="UP000295621"/>
    </source>
</evidence>
<dbReference type="EMBL" id="SMKL01000114">
    <property type="protein sequence ID" value="TDC45957.1"/>
    <property type="molecule type" value="Genomic_DNA"/>
</dbReference>
<name>A0A4R4RAD3_9ACTN</name>
<evidence type="ECO:0000256" key="1">
    <source>
        <dbReference type="SAM" id="Phobius"/>
    </source>
</evidence>
<keyword evidence="3" id="KW-1185">Reference proteome</keyword>
<accession>A0A4R4RAD3</accession>
<keyword evidence="1" id="KW-0812">Transmembrane</keyword>
<feature type="transmembrane region" description="Helical" evidence="1">
    <location>
        <begin position="72"/>
        <end position="93"/>
    </location>
</feature>
<proteinExistence type="predicted"/>
<protein>
    <submittedName>
        <fullName evidence="2">Uncharacterized protein</fullName>
    </submittedName>
</protein>
<dbReference type="AlphaFoldDB" id="A0A4R4RAD3"/>
<evidence type="ECO:0000313" key="2">
    <source>
        <dbReference type="EMBL" id="TDC45957.1"/>
    </source>
</evidence>
<reference evidence="2 3" key="1">
    <citation type="submission" date="2019-02" db="EMBL/GenBank/DDBJ databases">
        <title>Draft genome sequences of novel Actinobacteria.</title>
        <authorList>
            <person name="Sahin N."/>
            <person name="Ay H."/>
            <person name="Saygin H."/>
        </authorList>
    </citation>
    <scope>NUCLEOTIDE SEQUENCE [LARGE SCALE GENOMIC DNA]</scope>
    <source>
        <strain evidence="2 3">KC603</strain>
    </source>
</reference>
<keyword evidence="1" id="KW-1133">Transmembrane helix</keyword>
<dbReference type="Proteomes" id="UP000295621">
    <property type="component" value="Unassembled WGS sequence"/>
</dbReference>
<gene>
    <name evidence="2" type="ORF">E1212_27925</name>
</gene>
<feature type="transmembrane region" description="Helical" evidence="1">
    <location>
        <begin position="32"/>
        <end position="52"/>
    </location>
</feature>
<sequence>MQAPSSTRNDVAGQLMIAEYERSSEFCNHVDNVRNVVTSFFLTLVGAAGFFVDRYSSAELRSGPLGSAAARVVGVLALVWLLGLLFIMTIARLRRVQLERYRR</sequence>
<organism evidence="2 3">
    <name type="scientific">Jiangella ureilytica</name>
    <dbReference type="NCBI Taxonomy" id="2530374"/>
    <lineage>
        <taxon>Bacteria</taxon>
        <taxon>Bacillati</taxon>
        <taxon>Actinomycetota</taxon>
        <taxon>Actinomycetes</taxon>
        <taxon>Jiangellales</taxon>
        <taxon>Jiangellaceae</taxon>
        <taxon>Jiangella</taxon>
    </lineage>
</organism>
<comment type="caution">
    <text evidence="2">The sequence shown here is derived from an EMBL/GenBank/DDBJ whole genome shotgun (WGS) entry which is preliminary data.</text>
</comment>
<keyword evidence="1" id="KW-0472">Membrane</keyword>
<dbReference type="RefSeq" id="WP_131988629.1">
    <property type="nucleotide sequence ID" value="NZ_SMKL01000114.1"/>
</dbReference>